<accession>A0ABM1D1P0</accession>
<evidence type="ECO:0000313" key="19">
    <source>
        <dbReference type="RefSeq" id="XP_014645721.1"/>
    </source>
</evidence>
<evidence type="ECO:0000256" key="7">
    <source>
        <dbReference type="ARBA" id="ARBA00022679"/>
    </source>
</evidence>
<dbReference type="InterPro" id="IPR003879">
    <property type="entry name" value="Butyrophylin_SPRY"/>
</dbReference>
<dbReference type="InterPro" id="IPR003877">
    <property type="entry name" value="SPRY_dom"/>
</dbReference>
<evidence type="ECO:0000256" key="9">
    <source>
        <dbReference type="ARBA" id="ARBA00022771"/>
    </source>
</evidence>
<evidence type="ECO:0000259" key="17">
    <source>
        <dbReference type="PROSITE" id="PS50188"/>
    </source>
</evidence>
<dbReference type="PRINTS" id="PR01406">
    <property type="entry name" value="BBOXZNFINGER"/>
</dbReference>
<comment type="similarity">
    <text evidence="4">Belongs to the TRIM/RBCC family.</text>
</comment>
<comment type="pathway">
    <text evidence="3">Protein modification; protein ubiquitination.</text>
</comment>
<dbReference type="Gene3D" id="2.60.120.920">
    <property type="match status" value="1"/>
</dbReference>
<dbReference type="EC" id="2.3.2.27" evidence="5"/>
<dbReference type="InterPro" id="IPR020457">
    <property type="entry name" value="Znf_B-box_chordata"/>
</dbReference>
<dbReference type="SMART" id="SM00449">
    <property type="entry name" value="SPRY"/>
    <property type="match status" value="1"/>
</dbReference>
<evidence type="ECO:0000256" key="13">
    <source>
        <dbReference type="PROSITE-ProRule" id="PRU00024"/>
    </source>
</evidence>
<evidence type="ECO:0000259" key="16">
    <source>
        <dbReference type="PROSITE" id="PS50119"/>
    </source>
</evidence>
<dbReference type="InterPro" id="IPR001870">
    <property type="entry name" value="B30.2/SPRY"/>
</dbReference>
<dbReference type="Proteomes" id="UP000694910">
    <property type="component" value="Unplaced"/>
</dbReference>
<dbReference type="GeneID" id="101398369"/>
<evidence type="ECO:0000256" key="2">
    <source>
        <dbReference type="ARBA" id="ARBA00004496"/>
    </source>
</evidence>
<keyword evidence="10" id="KW-0833">Ubl conjugation pathway</keyword>
<sequence>MASATPLAMMWQEVTCSICLDPIMEPVSIECGHSFCKECISQVGKDGDRSCPVCRHNFMLSNLRPNLQLANMVNHLRQISQGAKKGTQEERCGVHGKKLHLYCEEDRKAICWVCSQSLKHRDHPMLPIEEAAQGYQEKLQLALGKLRKDQELAEKLEVDVAMKREDWKRKVETHKLRIQAEFMQVKNFLAEEEQRQLQELENEEGIQLKILGETEAKLTQQSQALQELISELERTTRGSALELLQEVDSVLERSESWNLKKLDIVSPHLRSVCRVPVLKRMLRTYGVHITLDPHTANPWLILSEDRRQVMLGDTQQKVPENKERFDSYAMVLGAQHFNSGKHYWEVDVTGKVAWELGVCQDSVERKGCFKISPKNGFWTIRLLKKQKYKAVTNPQTPLHLQVPPRQIGIFLDYEASTVSFYNITDHGSLIYTFSECAFVRPLHPIFRPGVNVTGNKTAPLTLCPLRMR</sequence>
<evidence type="ECO:0000256" key="12">
    <source>
        <dbReference type="ARBA" id="ARBA00023054"/>
    </source>
</evidence>
<dbReference type="InterPro" id="IPR013083">
    <property type="entry name" value="Znf_RING/FYVE/PHD"/>
</dbReference>
<dbReference type="PRINTS" id="PR01407">
    <property type="entry name" value="BUTYPHLNCDUF"/>
</dbReference>
<dbReference type="PROSITE" id="PS50188">
    <property type="entry name" value="B302_SPRY"/>
    <property type="match status" value="1"/>
</dbReference>
<keyword evidence="6" id="KW-0963">Cytoplasm</keyword>
<dbReference type="InterPro" id="IPR001841">
    <property type="entry name" value="Znf_RING"/>
</dbReference>
<organism evidence="18 19">
    <name type="scientific">Ceratotherium simum simum</name>
    <name type="common">Southern white rhinoceros</name>
    <dbReference type="NCBI Taxonomy" id="73337"/>
    <lineage>
        <taxon>Eukaryota</taxon>
        <taxon>Metazoa</taxon>
        <taxon>Chordata</taxon>
        <taxon>Craniata</taxon>
        <taxon>Vertebrata</taxon>
        <taxon>Euteleostomi</taxon>
        <taxon>Mammalia</taxon>
        <taxon>Eutheria</taxon>
        <taxon>Laurasiatheria</taxon>
        <taxon>Perissodactyla</taxon>
        <taxon>Rhinocerotidae</taxon>
        <taxon>Ceratotherium</taxon>
    </lineage>
</organism>
<dbReference type="CDD" id="cd16596">
    <property type="entry name" value="RING-HC_TRIM21_C-IV"/>
    <property type="match status" value="1"/>
</dbReference>
<dbReference type="Gene3D" id="3.30.40.10">
    <property type="entry name" value="Zinc/RING finger domain, C3HC4 (zinc finger)"/>
    <property type="match status" value="1"/>
</dbReference>
<dbReference type="Pfam" id="PF00643">
    <property type="entry name" value="zf-B_box"/>
    <property type="match status" value="1"/>
</dbReference>
<evidence type="ECO:0000256" key="1">
    <source>
        <dbReference type="ARBA" id="ARBA00000900"/>
    </source>
</evidence>
<keyword evidence="8" id="KW-0479">Metal-binding</keyword>
<dbReference type="InterPro" id="IPR017907">
    <property type="entry name" value="Znf_RING_CS"/>
</dbReference>
<dbReference type="InterPro" id="IPR000315">
    <property type="entry name" value="Znf_B-box"/>
</dbReference>
<dbReference type="SMART" id="SM00336">
    <property type="entry name" value="BBOX"/>
    <property type="match status" value="1"/>
</dbReference>
<dbReference type="InterPro" id="IPR043136">
    <property type="entry name" value="B30.2/SPRY_sf"/>
</dbReference>
<proteinExistence type="inferred from homology"/>
<evidence type="ECO:0000256" key="5">
    <source>
        <dbReference type="ARBA" id="ARBA00012483"/>
    </source>
</evidence>
<evidence type="ECO:0000256" key="10">
    <source>
        <dbReference type="ARBA" id="ARBA00022786"/>
    </source>
</evidence>
<gene>
    <name evidence="19" type="primary">LOC101398369</name>
</gene>
<keyword evidence="12 14" id="KW-0175">Coiled coil</keyword>
<dbReference type="SMART" id="SM00589">
    <property type="entry name" value="PRY"/>
    <property type="match status" value="1"/>
</dbReference>
<dbReference type="PANTHER" id="PTHR24103">
    <property type="entry name" value="E3 UBIQUITIN-PROTEIN LIGASE TRIM"/>
    <property type="match status" value="1"/>
</dbReference>
<evidence type="ECO:0000313" key="18">
    <source>
        <dbReference type="Proteomes" id="UP000694910"/>
    </source>
</evidence>
<evidence type="ECO:0000256" key="14">
    <source>
        <dbReference type="SAM" id="Coils"/>
    </source>
</evidence>
<dbReference type="RefSeq" id="XP_014645721.1">
    <property type="nucleotide sequence ID" value="XM_014790235.1"/>
</dbReference>
<feature type="coiled-coil region" evidence="14">
    <location>
        <begin position="183"/>
        <end position="235"/>
    </location>
</feature>
<evidence type="ECO:0000256" key="8">
    <source>
        <dbReference type="ARBA" id="ARBA00022723"/>
    </source>
</evidence>
<dbReference type="InterPro" id="IPR050143">
    <property type="entry name" value="TRIM/RBCC"/>
</dbReference>
<dbReference type="SUPFAM" id="SSF57850">
    <property type="entry name" value="RING/U-box"/>
    <property type="match status" value="1"/>
</dbReference>
<dbReference type="PROSITE" id="PS50119">
    <property type="entry name" value="ZF_BBOX"/>
    <property type="match status" value="1"/>
</dbReference>
<dbReference type="InterPro" id="IPR006574">
    <property type="entry name" value="PRY"/>
</dbReference>
<comment type="subcellular location">
    <subcellularLocation>
        <location evidence="2">Cytoplasm</location>
    </subcellularLocation>
</comment>
<keyword evidence="11" id="KW-0862">Zinc</keyword>
<dbReference type="SMART" id="SM00184">
    <property type="entry name" value="RING"/>
    <property type="match status" value="1"/>
</dbReference>
<dbReference type="Pfam" id="PF00622">
    <property type="entry name" value="SPRY"/>
    <property type="match status" value="1"/>
</dbReference>
<reference evidence="19" key="1">
    <citation type="submission" date="2025-08" db="UniProtKB">
        <authorList>
            <consortium name="RefSeq"/>
        </authorList>
    </citation>
    <scope>IDENTIFICATION</scope>
</reference>
<dbReference type="Pfam" id="PF13765">
    <property type="entry name" value="PRY"/>
    <property type="match status" value="1"/>
</dbReference>
<dbReference type="PROSITE" id="PS50089">
    <property type="entry name" value="ZF_RING_2"/>
    <property type="match status" value="1"/>
</dbReference>
<feature type="domain" description="B box-type" evidence="16">
    <location>
        <begin position="87"/>
        <end position="128"/>
    </location>
</feature>
<dbReference type="Gene3D" id="3.30.160.60">
    <property type="entry name" value="Classic Zinc Finger"/>
    <property type="match status" value="1"/>
</dbReference>
<keyword evidence="7" id="KW-0808">Transferase</keyword>
<dbReference type="InterPro" id="IPR013320">
    <property type="entry name" value="ConA-like_dom_sf"/>
</dbReference>
<dbReference type="PROSITE" id="PS00518">
    <property type="entry name" value="ZF_RING_1"/>
    <property type="match status" value="1"/>
</dbReference>
<evidence type="ECO:0000256" key="6">
    <source>
        <dbReference type="ARBA" id="ARBA00022490"/>
    </source>
</evidence>
<keyword evidence="18" id="KW-1185">Reference proteome</keyword>
<protein>
    <recommendedName>
        <fullName evidence="5">RING-type E3 ubiquitin transferase</fullName>
        <ecNumber evidence="5">2.3.2.27</ecNumber>
    </recommendedName>
</protein>
<name>A0ABM1D1P0_CERSS</name>
<evidence type="ECO:0000259" key="15">
    <source>
        <dbReference type="PROSITE" id="PS50089"/>
    </source>
</evidence>
<feature type="domain" description="RING-type" evidence="15">
    <location>
        <begin position="16"/>
        <end position="55"/>
    </location>
</feature>
<comment type="catalytic activity">
    <reaction evidence="1">
        <text>S-ubiquitinyl-[E2 ubiquitin-conjugating enzyme]-L-cysteine + [acceptor protein]-L-lysine = [E2 ubiquitin-conjugating enzyme]-L-cysteine + N(6)-ubiquitinyl-[acceptor protein]-L-lysine.</text>
        <dbReference type="EC" id="2.3.2.27"/>
    </reaction>
</comment>
<dbReference type="CDD" id="cd19772">
    <property type="entry name" value="Bbox2_TRIM21_C-IV"/>
    <property type="match status" value="1"/>
</dbReference>
<evidence type="ECO:0000256" key="3">
    <source>
        <dbReference type="ARBA" id="ARBA00004906"/>
    </source>
</evidence>
<dbReference type="InterPro" id="IPR018957">
    <property type="entry name" value="Znf_C3HC4_RING-type"/>
</dbReference>
<feature type="domain" description="B30.2/SPRY" evidence="17">
    <location>
        <begin position="268"/>
        <end position="467"/>
    </location>
</feature>
<dbReference type="Pfam" id="PF00097">
    <property type="entry name" value="zf-C3HC4"/>
    <property type="match status" value="1"/>
</dbReference>
<evidence type="ECO:0000256" key="11">
    <source>
        <dbReference type="ARBA" id="ARBA00022833"/>
    </source>
</evidence>
<dbReference type="SUPFAM" id="SSF57845">
    <property type="entry name" value="B-box zinc-binding domain"/>
    <property type="match status" value="1"/>
</dbReference>
<evidence type="ECO:0000256" key="4">
    <source>
        <dbReference type="ARBA" id="ARBA00008518"/>
    </source>
</evidence>
<keyword evidence="9 13" id="KW-0863">Zinc-finger</keyword>
<dbReference type="SUPFAM" id="SSF49899">
    <property type="entry name" value="Concanavalin A-like lectins/glucanases"/>
    <property type="match status" value="1"/>
</dbReference>